<evidence type="ECO:0000256" key="7">
    <source>
        <dbReference type="ARBA" id="ARBA00004651"/>
    </source>
</evidence>
<dbReference type="SUPFAM" id="SSF81324">
    <property type="entry name" value="Voltage-gated potassium channels"/>
    <property type="match status" value="2"/>
</dbReference>
<comment type="caution">
    <text evidence="42">The sequence shown here is derived from an EMBL/GenBank/DDBJ whole genome shotgun (WGS) entry which is preliminary data.</text>
</comment>
<dbReference type="Gene3D" id="1.10.287.70">
    <property type="match status" value="1"/>
</dbReference>
<keyword evidence="15 36" id="KW-0631">Potassium channel</keyword>
<feature type="transmembrane region" description="Helical" evidence="40">
    <location>
        <begin position="122"/>
        <end position="147"/>
    </location>
</feature>
<evidence type="ECO:0000256" key="22">
    <source>
        <dbReference type="ARBA" id="ARBA00023157"/>
    </source>
</evidence>
<feature type="transmembrane region" description="Helical" evidence="40">
    <location>
        <begin position="231"/>
        <end position="251"/>
    </location>
</feature>
<evidence type="ECO:0000256" key="26">
    <source>
        <dbReference type="ARBA" id="ARBA00023329"/>
    </source>
</evidence>
<dbReference type="GO" id="GO:0015271">
    <property type="term" value="F:outward rectifier potassium channel activity"/>
    <property type="evidence" value="ECO:0007669"/>
    <property type="project" value="TreeGrafter"/>
</dbReference>
<evidence type="ECO:0000256" key="32">
    <source>
        <dbReference type="ARBA" id="ARBA00044635"/>
    </source>
</evidence>
<evidence type="ECO:0000256" key="20">
    <source>
        <dbReference type="ARBA" id="ARBA00023065"/>
    </source>
</evidence>
<evidence type="ECO:0000256" key="15">
    <source>
        <dbReference type="ARBA" id="ARBA00022826"/>
    </source>
</evidence>
<dbReference type="PANTHER" id="PTHR11003:SF343">
    <property type="entry name" value="POTASSIUM CHANNEL SUBFAMILY K MEMBER"/>
    <property type="match status" value="1"/>
</dbReference>
<evidence type="ECO:0000256" key="14">
    <source>
        <dbReference type="ARBA" id="ARBA00022753"/>
    </source>
</evidence>
<dbReference type="PANTHER" id="PTHR11003">
    <property type="entry name" value="POTASSIUM CHANNEL, SUBFAMILY K"/>
    <property type="match status" value="1"/>
</dbReference>
<dbReference type="GO" id="GO:0030322">
    <property type="term" value="P:stabilization of membrane potential"/>
    <property type="evidence" value="ECO:0007669"/>
    <property type="project" value="TreeGrafter"/>
</dbReference>
<comment type="catalytic activity">
    <reaction evidence="32">
        <text>Li(+)(in) = Li(+)(out)</text>
        <dbReference type="Rhea" id="RHEA:78551"/>
        <dbReference type="ChEBI" id="CHEBI:49713"/>
    </reaction>
</comment>
<comment type="catalytic activity">
    <reaction evidence="29">
        <text>K(+)(in) = K(+)(out)</text>
        <dbReference type="Rhea" id="RHEA:29463"/>
        <dbReference type="ChEBI" id="CHEBI:29103"/>
    </reaction>
</comment>
<evidence type="ECO:0000256" key="31">
    <source>
        <dbReference type="ARBA" id="ARBA00036683"/>
    </source>
</evidence>
<dbReference type="EMBL" id="DYDO01000013">
    <property type="protein sequence ID" value="DBA14359.1"/>
    <property type="molecule type" value="Genomic_DNA"/>
</dbReference>
<keyword evidence="25 38" id="KW-0407">Ion channel</keyword>
<feature type="transmembrane region" description="Helical" evidence="40">
    <location>
        <begin position="7"/>
        <end position="30"/>
    </location>
</feature>
<keyword evidence="19" id="KW-0770">Synapse</keyword>
<sequence length="323" mass="36877">MTSRRHFLFFLLTVIYVLYLILGAFTFSILEQPYEEQLREKVESLWDDFLLNHPCLSEEKLEDFLRTALLVKSFGVSVLRNISGFEVKWDFVSSIFFTGTTLTTIGYGHPFPISTSGKLFCLFYSIIGIPFTLSILSIAARNLLILLRDKPLQIINLHWNISQNKLEWIHAVVLISVISLLFFFIPAVVFIAVERNWGYLDALYFCFISLSTVGLGDYVPGEQSGQQMPALYKILVVCYLLTGLVAVFLVVEILKNLLKHNQIVSLFLLECEDSRQAEQLDRVPPYDSEVPFVVKHDETTRRRVPHSASPTEKSYGSITPSFS</sequence>
<feature type="domain" description="Potassium channel" evidence="41">
    <location>
        <begin position="70"/>
        <end position="141"/>
    </location>
</feature>
<evidence type="ECO:0000256" key="35">
    <source>
        <dbReference type="ARBA" id="ARBA00046361"/>
    </source>
</evidence>
<evidence type="ECO:0000256" key="21">
    <source>
        <dbReference type="ARBA" id="ARBA00023136"/>
    </source>
</evidence>
<keyword evidence="12 36" id="KW-0633">Potassium transport</keyword>
<feature type="transmembrane region" description="Helical" evidence="40">
    <location>
        <begin position="199"/>
        <end position="219"/>
    </location>
</feature>
<dbReference type="InterPro" id="IPR013099">
    <property type="entry name" value="K_chnl_dom"/>
</dbReference>
<accession>A0AAV2ZK04</accession>
<feature type="compositionally biased region" description="Polar residues" evidence="39">
    <location>
        <begin position="308"/>
        <end position="323"/>
    </location>
</feature>
<evidence type="ECO:0000256" key="30">
    <source>
        <dbReference type="ARBA" id="ARBA00036239"/>
    </source>
</evidence>
<evidence type="ECO:0000256" key="37">
    <source>
        <dbReference type="PIRSR" id="PIRSR038061-1"/>
    </source>
</evidence>
<evidence type="ECO:0000256" key="3">
    <source>
        <dbReference type="ARBA" id="ARBA00004221"/>
    </source>
</evidence>
<dbReference type="GO" id="GO:0043204">
    <property type="term" value="C:perikaryon"/>
    <property type="evidence" value="ECO:0007669"/>
    <property type="project" value="UniProtKB-SubCell"/>
</dbReference>
<keyword evidence="10" id="KW-1003">Cell membrane</keyword>
<protein>
    <recommendedName>
        <fullName evidence="36">Potassium channel subfamily K member</fullName>
    </recommendedName>
</protein>
<dbReference type="AlphaFoldDB" id="A0AAV2ZK04"/>
<evidence type="ECO:0000256" key="40">
    <source>
        <dbReference type="SAM" id="Phobius"/>
    </source>
</evidence>
<keyword evidence="43" id="KW-1185">Reference proteome</keyword>
<evidence type="ECO:0000313" key="42">
    <source>
        <dbReference type="EMBL" id="DBA14359.1"/>
    </source>
</evidence>
<evidence type="ECO:0000256" key="16">
    <source>
        <dbReference type="ARBA" id="ARBA00022843"/>
    </source>
</evidence>
<evidence type="ECO:0000256" key="18">
    <source>
        <dbReference type="ARBA" id="ARBA00022989"/>
    </source>
</evidence>
<evidence type="ECO:0000256" key="24">
    <source>
        <dbReference type="ARBA" id="ARBA00023273"/>
    </source>
</evidence>
<evidence type="ECO:0000256" key="36">
    <source>
        <dbReference type="PIRNR" id="PIRNR038061"/>
    </source>
</evidence>
<keyword evidence="23" id="KW-0325">Glycoprotein</keyword>
<keyword evidence="13 38" id="KW-0812">Transmembrane</keyword>
<keyword evidence="21 36" id="KW-0472">Membrane</keyword>
<keyword evidence="26" id="KW-0968">Cytoplasmic vesicle</keyword>
<name>A0AAV2ZK04_PYXAD</name>
<comment type="catalytic activity">
    <reaction evidence="33">
        <text>Rb(+)(in) = Rb(+)(out)</text>
        <dbReference type="Rhea" id="RHEA:78547"/>
        <dbReference type="ChEBI" id="CHEBI:49847"/>
    </reaction>
</comment>
<evidence type="ECO:0000256" key="28">
    <source>
        <dbReference type="ARBA" id="ARBA00034109"/>
    </source>
</evidence>
<organism evidence="42 43">
    <name type="scientific">Pyxicephalus adspersus</name>
    <name type="common">African bullfrog</name>
    <dbReference type="NCBI Taxonomy" id="30357"/>
    <lineage>
        <taxon>Eukaryota</taxon>
        <taxon>Metazoa</taxon>
        <taxon>Chordata</taxon>
        <taxon>Craniata</taxon>
        <taxon>Vertebrata</taxon>
        <taxon>Euteleostomi</taxon>
        <taxon>Amphibia</taxon>
        <taxon>Batrachia</taxon>
        <taxon>Anura</taxon>
        <taxon>Neobatrachia</taxon>
        <taxon>Ranoidea</taxon>
        <taxon>Pyxicephalidae</taxon>
        <taxon>Pyxicephalinae</taxon>
        <taxon>Pyxicephalus</taxon>
    </lineage>
</organism>
<dbReference type="PRINTS" id="PR01333">
    <property type="entry name" value="2POREKCHANEL"/>
</dbReference>
<keyword evidence="11" id="KW-1017">Isopeptide bond</keyword>
<dbReference type="Pfam" id="PF07885">
    <property type="entry name" value="Ion_trans_2"/>
    <property type="match status" value="2"/>
</dbReference>
<proteinExistence type="inferred from homology"/>
<evidence type="ECO:0000256" key="11">
    <source>
        <dbReference type="ARBA" id="ARBA00022499"/>
    </source>
</evidence>
<dbReference type="GO" id="GO:0030425">
    <property type="term" value="C:dendrite"/>
    <property type="evidence" value="ECO:0007669"/>
    <property type="project" value="UniProtKB-SubCell"/>
</dbReference>
<evidence type="ECO:0000256" key="13">
    <source>
        <dbReference type="ARBA" id="ARBA00022692"/>
    </source>
</evidence>
<dbReference type="GO" id="GO:0022841">
    <property type="term" value="F:potassium ion leak channel activity"/>
    <property type="evidence" value="ECO:0007669"/>
    <property type="project" value="TreeGrafter"/>
</dbReference>
<keyword evidence="9 36" id="KW-0813">Transport</keyword>
<feature type="region of interest" description="Disordered" evidence="39">
    <location>
        <begin position="297"/>
        <end position="323"/>
    </location>
</feature>
<dbReference type="GO" id="GO:0016324">
    <property type="term" value="C:apical plasma membrane"/>
    <property type="evidence" value="ECO:0007669"/>
    <property type="project" value="UniProtKB-SubCell"/>
</dbReference>
<evidence type="ECO:0000256" key="17">
    <source>
        <dbReference type="ARBA" id="ARBA00022958"/>
    </source>
</evidence>
<comment type="catalytic activity">
    <reaction evidence="27">
        <text>chloride(in) = chloride(out)</text>
        <dbReference type="Rhea" id="RHEA:29823"/>
        <dbReference type="ChEBI" id="CHEBI:17996"/>
    </reaction>
</comment>
<evidence type="ECO:0000313" key="43">
    <source>
        <dbReference type="Proteomes" id="UP001181693"/>
    </source>
</evidence>
<dbReference type="Proteomes" id="UP001181693">
    <property type="component" value="Unassembled WGS sequence"/>
</dbReference>
<evidence type="ECO:0000256" key="27">
    <source>
        <dbReference type="ARBA" id="ARBA00024167"/>
    </source>
</evidence>
<dbReference type="PIRSF" id="PIRSF038061">
    <property type="entry name" value="K_channel_subfamily_K_type"/>
    <property type="match status" value="1"/>
</dbReference>
<evidence type="ECO:0000256" key="23">
    <source>
        <dbReference type="ARBA" id="ARBA00023180"/>
    </source>
</evidence>
<keyword evidence="14" id="KW-0967">Endosome</keyword>
<dbReference type="PRINTS" id="PR01586">
    <property type="entry name" value="TWIKCHANNEL"/>
</dbReference>
<dbReference type="InterPro" id="IPR003092">
    <property type="entry name" value="2pore_dom_K_chnl_TASK"/>
</dbReference>
<evidence type="ECO:0000256" key="8">
    <source>
        <dbReference type="ARBA" id="ARBA00006666"/>
    </source>
</evidence>
<evidence type="ECO:0000256" key="1">
    <source>
        <dbReference type="ARBA" id="ARBA00000309"/>
    </source>
</evidence>
<evidence type="ECO:0000256" key="10">
    <source>
        <dbReference type="ARBA" id="ARBA00022475"/>
    </source>
</evidence>
<evidence type="ECO:0000259" key="41">
    <source>
        <dbReference type="Pfam" id="PF07885"/>
    </source>
</evidence>
<comment type="catalytic activity">
    <reaction evidence="30">
        <text>Na(+)(in) = Na(+)(out)</text>
        <dbReference type="Rhea" id="RHEA:34963"/>
        <dbReference type="ChEBI" id="CHEBI:29101"/>
    </reaction>
</comment>
<comment type="subcellular location">
    <subcellularLocation>
        <location evidence="3">Apical cell membrane</location>
    </subcellularLocation>
    <subcellularLocation>
        <location evidence="7">Cell membrane</location>
        <topology evidence="7">Multi-pass membrane protein</topology>
    </subcellularLocation>
    <subcellularLocation>
        <location evidence="4">Cell projection</location>
        <location evidence="4">Dendrite</location>
    </subcellularLocation>
    <subcellularLocation>
        <location evidence="6">Cytoplasmic vesicle</location>
    </subcellularLocation>
    <subcellularLocation>
        <location evidence="5">Perikaryon</location>
    </subcellularLocation>
    <subcellularLocation>
        <location evidence="2">Recycling endosome</location>
    </subcellularLocation>
    <subcellularLocation>
        <location evidence="28">Synaptic cell membrane</location>
    </subcellularLocation>
</comment>
<gene>
    <name evidence="42" type="ORF">GDO54_005343</name>
</gene>
<dbReference type="InterPro" id="IPR003280">
    <property type="entry name" value="2pore_dom_K_chnl"/>
</dbReference>
<dbReference type="InterPro" id="IPR005408">
    <property type="entry name" value="2pore_dom_K_chnl_TWIK"/>
</dbReference>
<keyword evidence="18 40" id="KW-1133">Transmembrane helix</keyword>
<dbReference type="GO" id="GO:0055037">
    <property type="term" value="C:recycling endosome"/>
    <property type="evidence" value="ECO:0007669"/>
    <property type="project" value="UniProtKB-SubCell"/>
</dbReference>
<evidence type="ECO:0000256" key="4">
    <source>
        <dbReference type="ARBA" id="ARBA00004279"/>
    </source>
</evidence>
<feature type="glycosylation site" description="N-linked (GlcNAc...) asparagine" evidence="37">
    <location>
        <position position="81"/>
    </location>
</feature>
<evidence type="ECO:0000256" key="33">
    <source>
        <dbReference type="ARBA" id="ARBA00044657"/>
    </source>
</evidence>
<feature type="domain" description="Potassium channel" evidence="41">
    <location>
        <begin position="180"/>
        <end position="258"/>
    </location>
</feature>
<evidence type="ECO:0000256" key="19">
    <source>
        <dbReference type="ARBA" id="ARBA00023018"/>
    </source>
</evidence>
<evidence type="ECO:0000256" key="34">
    <source>
        <dbReference type="ARBA" id="ARBA00044691"/>
    </source>
</evidence>
<comment type="catalytic activity">
    <reaction evidence="31">
        <text>L-glutamate(out) = L-glutamate(in)</text>
        <dbReference type="Rhea" id="RHEA:66336"/>
        <dbReference type="ChEBI" id="CHEBI:29985"/>
    </reaction>
</comment>
<evidence type="ECO:0000256" key="6">
    <source>
        <dbReference type="ARBA" id="ARBA00004541"/>
    </source>
</evidence>
<comment type="subunit">
    <text evidence="35">Homodimer; disulfide-linked. Heterodimer with KCNK2; disulfide-linked. In astrocytes, forms mostly heterodimeric potassium channels with KCNK2, with only a minor proportion of functional channels containing homodimeric KCNK1. Interacts with KCNK3 and KCNK9, forming functional heterodimeric channels. Interacts with GNG4. Identified in a complex with PSD and ARF6; interacts only with PSD that is bound to ARF6. Interacts with UBE2I.</text>
</comment>
<keyword evidence="20 36" id="KW-0406">Ion transport</keyword>
<evidence type="ECO:0000256" key="2">
    <source>
        <dbReference type="ARBA" id="ARBA00004172"/>
    </source>
</evidence>
<feature type="transmembrane region" description="Helical" evidence="40">
    <location>
        <begin position="168"/>
        <end position="193"/>
    </location>
</feature>
<comment type="similarity">
    <text evidence="8 38">Belongs to the two pore domain potassium channel (TC 1.A.1.8) family.</text>
</comment>
<comment type="catalytic activity">
    <reaction evidence="34">
        <text>Cs(+)(in) = Cs(+)(out)</text>
        <dbReference type="Rhea" id="RHEA:78555"/>
        <dbReference type="ChEBI" id="CHEBI:49547"/>
    </reaction>
</comment>
<evidence type="ECO:0000256" key="12">
    <source>
        <dbReference type="ARBA" id="ARBA00022538"/>
    </source>
</evidence>
<evidence type="ECO:0000256" key="39">
    <source>
        <dbReference type="SAM" id="MobiDB-lite"/>
    </source>
</evidence>
<evidence type="ECO:0000256" key="9">
    <source>
        <dbReference type="ARBA" id="ARBA00022448"/>
    </source>
</evidence>
<comment type="catalytic activity">
    <reaction evidence="1">
        <text>NH4(+)(in) = NH4(+)(out)</text>
        <dbReference type="Rhea" id="RHEA:28747"/>
        <dbReference type="ChEBI" id="CHEBI:28938"/>
    </reaction>
</comment>
<reference evidence="42" key="1">
    <citation type="thesis" date="2020" institute="ProQuest LLC" country="789 East Eisenhower Parkway, Ann Arbor, MI, USA">
        <title>Comparative Genomics and Chromosome Evolution.</title>
        <authorList>
            <person name="Mudd A.B."/>
        </authorList>
    </citation>
    <scope>NUCLEOTIDE SEQUENCE</scope>
    <source>
        <strain evidence="42">1538</strain>
        <tissue evidence="42">Blood</tissue>
    </source>
</reference>
<evidence type="ECO:0000256" key="25">
    <source>
        <dbReference type="ARBA" id="ARBA00023303"/>
    </source>
</evidence>
<keyword evidence="16" id="KW-0832">Ubl conjugation</keyword>
<evidence type="ECO:0000256" key="38">
    <source>
        <dbReference type="RuleBase" id="RU003857"/>
    </source>
</evidence>
<evidence type="ECO:0000256" key="29">
    <source>
        <dbReference type="ARBA" id="ARBA00034430"/>
    </source>
</evidence>
<dbReference type="GO" id="GO:0097060">
    <property type="term" value="C:synaptic membrane"/>
    <property type="evidence" value="ECO:0007669"/>
    <property type="project" value="UniProtKB-SubCell"/>
</dbReference>
<keyword evidence="22" id="KW-1015">Disulfide bond</keyword>
<dbReference type="InterPro" id="IPR001779">
    <property type="entry name" value="2pore_dom_K_chnl_TWIK1"/>
</dbReference>
<evidence type="ECO:0000256" key="5">
    <source>
        <dbReference type="ARBA" id="ARBA00004484"/>
    </source>
</evidence>
<keyword evidence="17 36" id="KW-0630">Potassium</keyword>
<keyword evidence="24" id="KW-0966">Cell projection</keyword>
<dbReference type="PRINTS" id="PR01096">
    <property type="entry name" value="TWIK1CHANNEL"/>
</dbReference>